<dbReference type="Proteomes" id="UP001318401">
    <property type="component" value="Unassembled WGS sequence"/>
</dbReference>
<dbReference type="InterPro" id="IPR050483">
    <property type="entry name" value="CoA-transferase_III_domain"/>
</dbReference>
<evidence type="ECO:0000313" key="3">
    <source>
        <dbReference type="EMBL" id="NPT31272.1"/>
    </source>
</evidence>
<dbReference type="InterPro" id="IPR044855">
    <property type="entry name" value="CoA-Trfase_III_dom3_sf"/>
</dbReference>
<reference evidence="3 4" key="1">
    <citation type="submission" date="2018-04" db="EMBL/GenBank/DDBJ databases">
        <authorList>
            <person name="Li G."/>
            <person name="Du W."/>
            <person name="Bai Y."/>
        </authorList>
    </citation>
    <scope>NUCLEOTIDE SEQUENCE [LARGE SCALE GENOMIC DNA]</scope>
    <source>
        <strain evidence="3 4">YYYZ-3</strain>
    </source>
</reference>
<dbReference type="SUPFAM" id="SSF89796">
    <property type="entry name" value="CoA-transferase family III (CaiB/BaiF)"/>
    <property type="match status" value="1"/>
</dbReference>
<proteinExistence type="predicted"/>
<dbReference type="Pfam" id="PF02515">
    <property type="entry name" value="CoA_transf_3"/>
    <property type="match status" value="1"/>
</dbReference>
<organism evidence="3 4">
    <name type="scientific">Vreelandella venusta</name>
    <dbReference type="NCBI Taxonomy" id="44935"/>
    <lineage>
        <taxon>Bacteria</taxon>
        <taxon>Pseudomonadati</taxon>
        <taxon>Pseudomonadota</taxon>
        <taxon>Gammaproteobacteria</taxon>
        <taxon>Oceanospirillales</taxon>
        <taxon>Halomonadaceae</taxon>
        <taxon>Vreelandella</taxon>
    </lineage>
</organism>
<evidence type="ECO:0000256" key="1">
    <source>
        <dbReference type="ARBA" id="ARBA00022679"/>
    </source>
</evidence>
<gene>
    <name evidence="3" type="ORF">DDR56_11925</name>
</gene>
<sequence length="425" mass="45581">MSSPYENIRVVDATHVLAGPFATYQMAVLGADVIKVESPSDPDQARMQGSDRALNDQGLGTAFMSQASNKKAVAIDFKNPQGREALKKLLATADVFVENYRPGALEKLGLGYEDLKLLNPKLIYCSISAFGSTGPRRELTAYDNVIQAYSGMMAMTGDRHSGPLKSGAPMVDYATGTTAAFAISTALFQRERNGGNGQFVDVSMSDTALMLSSPYLTALLWNGKKPEPKGNTFPFATIGCYQASDQPLMIAASNLTQQKRLWTALGREDMIKQNNNQRLDSHADEAKVIAEIIGTMTADYWETFLQKRRIPASRIRQLEETLDDPHIHSRGVLHAQPLSPDIEQALTVPVSAFCMSEGTRGITSPPQKVGAQTVEVLMSLGYSQQDLAALIAAGAISGPVESSSGLGSADLESSVGVDSNLGGQP</sequence>
<accession>A0ABX2BAV3</accession>
<dbReference type="InterPro" id="IPR003673">
    <property type="entry name" value="CoA-Trfase_fam_III"/>
</dbReference>
<dbReference type="PANTHER" id="PTHR48207:SF4">
    <property type="entry name" value="BLL6097 PROTEIN"/>
    <property type="match status" value="1"/>
</dbReference>
<keyword evidence="4" id="KW-1185">Reference proteome</keyword>
<dbReference type="RefSeq" id="WP_125752259.1">
    <property type="nucleotide sequence ID" value="NZ_CP034367.1"/>
</dbReference>
<comment type="caution">
    <text evidence="3">The sequence shown here is derived from an EMBL/GenBank/DDBJ whole genome shotgun (WGS) entry which is preliminary data.</text>
</comment>
<dbReference type="PANTHER" id="PTHR48207">
    <property type="entry name" value="SUCCINATE--HYDROXYMETHYLGLUTARATE COA-TRANSFERASE"/>
    <property type="match status" value="1"/>
</dbReference>
<evidence type="ECO:0000256" key="2">
    <source>
        <dbReference type="SAM" id="MobiDB-lite"/>
    </source>
</evidence>
<dbReference type="Gene3D" id="3.30.1540.10">
    <property type="entry name" value="formyl-coa transferase, domain 3"/>
    <property type="match status" value="1"/>
</dbReference>
<dbReference type="Gene3D" id="3.40.50.10540">
    <property type="entry name" value="Crotonobetainyl-coa:carnitine coa-transferase, domain 1"/>
    <property type="match status" value="1"/>
</dbReference>
<dbReference type="GO" id="GO:0016740">
    <property type="term" value="F:transferase activity"/>
    <property type="evidence" value="ECO:0007669"/>
    <property type="project" value="UniProtKB-KW"/>
</dbReference>
<dbReference type="InterPro" id="IPR023606">
    <property type="entry name" value="CoA-Trfase_III_dom_1_sf"/>
</dbReference>
<keyword evidence="1 3" id="KW-0808">Transferase</keyword>
<name>A0ABX2BAV3_9GAMM</name>
<evidence type="ECO:0000313" key="4">
    <source>
        <dbReference type="Proteomes" id="UP001318401"/>
    </source>
</evidence>
<feature type="region of interest" description="Disordered" evidence="2">
    <location>
        <begin position="399"/>
        <end position="425"/>
    </location>
</feature>
<protein>
    <submittedName>
        <fullName evidence="3">Formyl-CoA transferase</fullName>
    </submittedName>
</protein>
<dbReference type="EMBL" id="QDKN01000005">
    <property type="protein sequence ID" value="NPT31272.1"/>
    <property type="molecule type" value="Genomic_DNA"/>
</dbReference>